<sequence length="74" mass="8054">MRRWNGETGTALVTETAGSALAASHQYEEQATSRRWRVASPAKLGPPFTDRVVDPGAGWRHTWCGKSAPPRSSC</sequence>
<evidence type="ECO:0000313" key="3">
    <source>
        <dbReference type="Proteomes" id="UP000070501"/>
    </source>
</evidence>
<proteinExistence type="predicted"/>
<dbReference type="EMBL" id="KQ964247">
    <property type="protein sequence ID" value="KXJ94134.1"/>
    <property type="molecule type" value="Genomic_DNA"/>
</dbReference>
<organism evidence="2 3">
    <name type="scientific">Microdochium bolleyi</name>
    <dbReference type="NCBI Taxonomy" id="196109"/>
    <lineage>
        <taxon>Eukaryota</taxon>
        <taxon>Fungi</taxon>
        <taxon>Dikarya</taxon>
        <taxon>Ascomycota</taxon>
        <taxon>Pezizomycotina</taxon>
        <taxon>Sordariomycetes</taxon>
        <taxon>Xylariomycetidae</taxon>
        <taxon>Xylariales</taxon>
        <taxon>Microdochiaceae</taxon>
        <taxon>Microdochium</taxon>
    </lineage>
</organism>
<reference evidence="3" key="1">
    <citation type="submission" date="2016-02" db="EMBL/GenBank/DDBJ databases">
        <title>Draft genome sequence of Microdochium bolleyi, a fungal endophyte of beachgrass.</title>
        <authorList>
            <consortium name="DOE Joint Genome Institute"/>
            <person name="David A.S."/>
            <person name="May G."/>
            <person name="Haridas S."/>
            <person name="Lim J."/>
            <person name="Wang M."/>
            <person name="Labutti K."/>
            <person name="Lipzen A."/>
            <person name="Barry K."/>
            <person name="Grigoriev I.V."/>
        </authorList>
    </citation>
    <scope>NUCLEOTIDE SEQUENCE [LARGE SCALE GENOMIC DNA]</scope>
    <source>
        <strain evidence="3">J235TASD1</strain>
    </source>
</reference>
<feature type="region of interest" description="Disordered" evidence="1">
    <location>
        <begin position="15"/>
        <end position="74"/>
    </location>
</feature>
<dbReference type="AlphaFoldDB" id="A0A136JAC3"/>
<evidence type="ECO:0000313" key="2">
    <source>
        <dbReference type="EMBL" id="KXJ94134.1"/>
    </source>
</evidence>
<name>A0A136JAC3_9PEZI</name>
<dbReference type="Proteomes" id="UP000070501">
    <property type="component" value="Unassembled WGS sequence"/>
</dbReference>
<gene>
    <name evidence="2" type="ORF">Micbo1qcDRAFT_159130</name>
</gene>
<accession>A0A136JAC3</accession>
<dbReference type="InParanoid" id="A0A136JAC3"/>
<protein>
    <submittedName>
        <fullName evidence="2">Uncharacterized protein</fullName>
    </submittedName>
</protein>
<keyword evidence="3" id="KW-1185">Reference proteome</keyword>
<evidence type="ECO:0000256" key="1">
    <source>
        <dbReference type="SAM" id="MobiDB-lite"/>
    </source>
</evidence>